<evidence type="ECO:0000256" key="6">
    <source>
        <dbReference type="ARBA" id="ARBA00023237"/>
    </source>
</evidence>
<name>A0A3S1D615_9BACT</name>
<dbReference type="InterPro" id="IPR036942">
    <property type="entry name" value="Beta-barrel_TonB_sf"/>
</dbReference>
<gene>
    <name evidence="10" type="ORF">ECE50_009000</name>
</gene>
<dbReference type="Gene3D" id="3.55.50.30">
    <property type="match status" value="1"/>
</dbReference>
<keyword evidence="2 7" id="KW-0813">Transport</keyword>
<dbReference type="SUPFAM" id="SSF49464">
    <property type="entry name" value="Carboxypeptidase regulatory domain-like"/>
    <property type="match status" value="1"/>
</dbReference>
<dbReference type="InterPro" id="IPR023996">
    <property type="entry name" value="TonB-dep_OMP_SusC/RagA"/>
</dbReference>
<reference evidence="10" key="1">
    <citation type="submission" date="2020-05" db="EMBL/GenBank/DDBJ databases">
        <title>Chitinophaga laudate sp. nov., isolated from a tropical peat swamp.</title>
        <authorList>
            <person name="Goh C.B.S."/>
            <person name="Lee M.S."/>
            <person name="Parimannan S."/>
            <person name="Pasbakhsh P."/>
            <person name="Yule C.M."/>
            <person name="Rajandas H."/>
            <person name="Loke S."/>
            <person name="Croft L."/>
            <person name="Tan J.B.L."/>
        </authorList>
    </citation>
    <scope>NUCLEOTIDE SEQUENCE</scope>
    <source>
        <strain evidence="10">Mgbs1</strain>
    </source>
</reference>
<dbReference type="Pfam" id="PF16344">
    <property type="entry name" value="FecR_C"/>
    <property type="match status" value="1"/>
</dbReference>
<dbReference type="Pfam" id="PF13715">
    <property type="entry name" value="CarbopepD_reg_2"/>
    <property type="match status" value="1"/>
</dbReference>
<accession>A0A3S1D615</accession>
<dbReference type="EMBL" id="RIAR02000001">
    <property type="protein sequence ID" value="NSL86965.1"/>
    <property type="molecule type" value="Genomic_DNA"/>
</dbReference>
<dbReference type="Gene3D" id="2.60.40.1120">
    <property type="entry name" value="Carboxypeptidase-like, regulatory domain"/>
    <property type="match status" value="1"/>
</dbReference>
<dbReference type="Proteomes" id="UP000281028">
    <property type="component" value="Unassembled WGS sequence"/>
</dbReference>
<evidence type="ECO:0000259" key="8">
    <source>
        <dbReference type="Pfam" id="PF07715"/>
    </source>
</evidence>
<dbReference type="SUPFAM" id="SSF56935">
    <property type="entry name" value="Porins"/>
    <property type="match status" value="1"/>
</dbReference>
<evidence type="ECO:0000256" key="7">
    <source>
        <dbReference type="PROSITE-ProRule" id="PRU01360"/>
    </source>
</evidence>
<dbReference type="InterPro" id="IPR039426">
    <property type="entry name" value="TonB-dep_rcpt-like"/>
</dbReference>
<comment type="subcellular location">
    <subcellularLocation>
        <location evidence="1 7">Cell outer membrane</location>
        <topology evidence="1 7">Multi-pass membrane protein</topology>
    </subcellularLocation>
</comment>
<dbReference type="OrthoDB" id="9768177at2"/>
<dbReference type="NCBIfam" id="TIGR04057">
    <property type="entry name" value="SusC_RagA_signa"/>
    <property type="match status" value="1"/>
</dbReference>
<evidence type="ECO:0000259" key="9">
    <source>
        <dbReference type="Pfam" id="PF16344"/>
    </source>
</evidence>
<dbReference type="Pfam" id="PF07715">
    <property type="entry name" value="Plug"/>
    <property type="match status" value="1"/>
</dbReference>
<dbReference type="InterPro" id="IPR008969">
    <property type="entry name" value="CarboxyPept-like_regulatory"/>
</dbReference>
<proteinExistence type="inferred from homology"/>
<evidence type="ECO:0000256" key="2">
    <source>
        <dbReference type="ARBA" id="ARBA00022448"/>
    </source>
</evidence>
<dbReference type="Gene3D" id="2.170.130.10">
    <property type="entry name" value="TonB-dependent receptor, plug domain"/>
    <property type="match status" value="1"/>
</dbReference>
<evidence type="ECO:0000256" key="3">
    <source>
        <dbReference type="ARBA" id="ARBA00022452"/>
    </source>
</evidence>
<evidence type="ECO:0000313" key="11">
    <source>
        <dbReference type="Proteomes" id="UP000281028"/>
    </source>
</evidence>
<dbReference type="InterPro" id="IPR037066">
    <property type="entry name" value="Plug_dom_sf"/>
</dbReference>
<evidence type="ECO:0000256" key="1">
    <source>
        <dbReference type="ARBA" id="ARBA00004571"/>
    </source>
</evidence>
<evidence type="ECO:0000256" key="4">
    <source>
        <dbReference type="ARBA" id="ARBA00022692"/>
    </source>
</evidence>
<sequence length="1172" mass="129064">MQKSLTLAFIRSLTRWSVLFTVFSLGSISLLSATQAYSQRLQQVKVTAAFENESLASCIKKLETGYRLSFGYDHQELSRYRIEKVTFVKEPLEKVLATLLHKTPLTFEEKNGVVLIVKQVVPASPLQQPAAGKIRGHITEAGTTNAIPGVTIRVTGTRYYAVTSPDGMYELTLPQGSYTLRYSFVGYAEEVRTGVKVSNSATTTLPVMMSIAASRLSEAVVIGYGVQERRNLLGSVGTFRASELPGQMPLSVDEAMIGKLPGVFIAPSSGVPGAASNITIRGISTLNPNGNTPLIVVDGVPVYGIDQNVNTVNFNKGAFSGFSFGGNSVQNEYRQPSTFEKNPLASLNPDDIESIEVLKDAYSTAIYGSRGSGGVILITTKKGKKGNARVDVQLGTSFSRPRKLPQIMTGDQYADFYTRLFAVKDSIGKAGNPFYRPLNYRFPKGVNTDWLHEVLRDATGMDANISLSGGTDKSNYYVSLGYDKQQAYIINNDFTRYQGRVNFDNQMTRSLKVGVSMSMNQANNNSLNAQTVYRNAIQKAPNIGIRDSSGKFNWLFGNNPTGPDEVNNPVAMATTGKNYSIDNRVLGNVFVDLKLLPWLSAHTDAGVDWINSRAYSRTSDRPKIIGGNATETQQQLRKWVINNRLDVNKMIGNGHALSAMLGQSYEKSTEDVTAVVGDGFVNDDMLSISTAKNKKVISSLEQQWAQVSFLGRLNYTYRNQYLAGITYRMDGSSRFSANRRYVGFPSFALGWVPSEAAFLKDNHWIEQLKFRGSIGFTGTDGGNGYYGNQGQYIIDVYGATYGNQNTIGVKQPANPNLEWERTTTLNIGMDISLLKGRVSATVDYYHRQTSNAIVNSVLPYFMGFALQKQNLADLSNRGIELSITSQNIIRKDFSWTTNFNISGNRNKVARLHKINEEELAIQNEQDGGRFWRVGHSATAYYLYNWAGVNPANGQPLWQDKTGKTSEVPIQKQYPDAPYAHREYMGDAMPVVFGGLSNTFSYKSFELNCFLSFSAGNKIINGSKAALYSYLGSSSVANNTYNLSPDLLQYWQYAGQQTDIPALINASNASPAGFGSSYDYTLNRQTSRFLEDASFVKLRSLSLAYNCTPLMKCLRTVKSLRLYVEGNNLLVLTGYSGIDPEVSANGSSALGMGFDELTMPAPRTWRAGIKASF</sequence>
<dbReference type="AlphaFoldDB" id="A0A3S1D615"/>
<evidence type="ECO:0000256" key="5">
    <source>
        <dbReference type="ARBA" id="ARBA00023136"/>
    </source>
</evidence>
<organism evidence="10 11">
    <name type="scientific">Chitinophaga solisilvae</name>
    <dbReference type="NCBI Taxonomy" id="1233460"/>
    <lineage>
        <taxon>Bacteria</taxon>
        <taxon>Pseudomonadati</taxon>
        <taxon>Bacteroidota</taxon>
        <taxon>Chitinophagia</taxon>
        <taxon>Chitinophagales</taxon>
        <taxon>Chitinophagaceae</taxon>
        <taxon>Chitinophaga</taxon>
    </lineage>
</organism>
<comment type="caution">
    <text evidence="10">The sequence shown here is derived from an EMBL/GenBank/DDBJ whole genome shotgun (WGS) entry which is preliminary data.</text>
</comment>
<keyword evidence="3 7" id="KW-1134">Transmembrane beta strand</keyword>
<protein>
    <submittedName>
        <fullName evidence="10">SusC/RagA family TonB-linked outer membrane protein</fullName>
    </submittedName>
</protein>
<dbReference type="Gene3D" id="2.40.170.20">
    <property type="entry name" value="TonB-dependent receptor, beta-barrel domain"/>
    <property type="match status" value="1"/>
</dbReference>
<dbReference type="InterPro" id="IPR012910">
    <property type="entry name" value="Plug_dom"/>
</dbReference>
<dbReference type="NCBIfam" id="TIGR04056">
    <property type="entry name" value="OMP_RagA_SusC"/>
    <property type="match status" value="1"/>
</dbReference>
<feature type="domain" description="TonB-dependent receptor plug" evidence="8">
    <location>
        <begin position="230"/>
        <end position="375"/>
    </location>
</feature>
<keyword evidence="5 7" id="KW-0472">Membrane</keyword>
<evidence type="ECO:0000313" key="10">
    <source>
        <dbReference type="EMBL" id="NSL86965.1"/>
    </source>
</evidence>
<keyword evidence="4 7" id="KW-0812">Transmembrane</keyword>
<dbReference type="InterPro" id="IPR032508">
    <property type="entry name" value="FecR_C"/>
</dbReference>
<feature type="domain" description="Protein FecR C-terminal" evidence="9">
    <location>
        <begin position="50"/>
        <end position="115"/>
    </location>
</feature>
<keyword evidence="11" id="KW-1185">Reference proteome</keyword>
<dbReference type="InterPro" id="IPR023997">
    <property type="entry name" value="TonB-dep_OMP_SusC/RagA_CS"/>
</dbReference>
<comment type="similarity">
    <text evidence="7">Belongs to the TonB-dependent receptor family.</text>
</comment>
<dbReference type="GO" id="GO:0009279">
    <property type="term" value="C:cell outer membrane"/>
    <property type="evidence" value="ECO:0007669"/>
    <property type="project" value="UniProtKB-SubCell"/>
</dbReference>
<keyword evidence="6 7" id="KW-0998">Cell outer membrane</keyword>
<dbReference type="PROSITE" id="PS52016">
    <property type="entry name" value="TONB_DEPENDENT_REC_3"/>
    <property type="match status" value="1"/>
</dbReference>